<protein>
    <submittedName>
        <fullName evidence="2">Uncharacterized protein</fullName>
    </submittedName>
</protein>
<evidence type="ECO:0000313" key="2">
    <source>
        <dbReference type="EMBL" id="CAH1206285.1"/>
    </source>
</evidence>
<feature type="transmembrane region" description="Helical" evidence="1">
    <location>
        <begin position="74"/>
        <end position="95"/>
    </location>
</feature>
<proteinExistence type="predicted"/>
<evidence type="ECO:0000313" key="3">
    <source>
        <dbReference type="Proteomes" id="UP000838686"/>
    </source>
</evidence>
<sequence length="96" mass="10801">MKRRINLWSFVYVLVCSGLFFLLSITSFFTLMKRLLGVNPYDILLALSACSFIFGAFGFVGVSDWKTTLRSVTTVVIGLLLTVVLSFIVFMGKLFE</sequence>
<dbReference type="EMBL" id="CAKMMF010000012">
    <property type="protein sequence ID" value="CAH1206285.1"/>
    <property type="molecule type" value="Genomic_DNA"/>
</dbReference>
<accession>A0ABN8GHF4</accession>
<gene>
    <name evidence="2" type="ORF">PAECIP111893_02503</name>
</gene>
<dbReference type="Proteomes" id="UP000838686">
    <property type="component" value="Unassembled WGS sequence"/>
</dbReference>
<keyword evidence="1" id="KW-1133">Transmembrane helix</keyword>
<evidence type="ECO:0000256" key="1">
    <source>
        <dbReference type="SAM" id="Phobius"/>
    </source>
</evidence>
<name>A0ABN8GHF4_9BACL</name>
<keyword evidence="1" id="KW-0812">Transmembrane</keyword>
<organism evidence="2 3">
    <name type="scientific">Paenibacillus plantiphilus</name>
    <dbReference type="NCBI Taxonomy" id="2905650"/>
    <lineage>
        <taxon>Bacteria</taxon>
        <taxon>Bacillati</taxon>
        <taxon>Bacillota</taxon>
        <taxon>Bacilli</taxon>
        <taxon>Bacillales</taxon>
        <taxon>Paenibacillaceae</taxon>
        <taxon>Paenibacillus</taxon>
    </lineage>
</organism>
<comment type="caution">
    <text evidence="2">The sequence shown here is derived from an EMBL/GenBank/DDBJ whole genome shotgun (WGS) entry which is preliminary data.</text>
</comment>
<keyword evidence="3" id="KW-1185">Reference proteome</keyword>
<feature type="transmembrane region" description="Helical" evidence="1">
    <location>
        <begin position="7"/>
        <end position="31"/>
    </location>
</feature>
<keyword evidence="1" id="KW-0472">Membrane</keyword>
<reference evidence="2" key="1">
    <citation type="submission" date="2022-01" db="EMBL/GenBank/DDBJ databases">
        <authorList>
            <person name="Criscuolo A."/>
        </authorList>
    </citation>
    <scope>NUCLEOTIDE SEQUENCE</scope>
    <source>
        <strain evidence="2">CIP111893</strain>
    </source>
</reference>
<feature type="transmembrane region" description="Helical" evidence="1">
    <location>
        <begin position="43"/>
        <end position="62"/>
    </location>
</feature>